<proteinExistence type="predicted"/>
<dbReference type="Proteomes" id="UP000823485">
    <property type="component" value="Unassembled WGS sequence"/>
</dbReference>
<dbReference type="EMBL" id="JAFBFH010000006">
    <property type="protein sequence ID" value="MBM7714356.1"/>
    <property type="molecule type" value="Genomic_DNA"/>
</dbReference>
<organism evidence="1 2">
    <name type="scientific">Siminovitchia thermophila</name>
    <dbReference type="NCBI Taxonomy" id="1245522"/>
    <lineage>
        <taxon>Bacteria</taxon>
        <taxon>Bacillati</taxon>
        <taxon>Bacillota</taxon>
        <taxon>Bacilli</taxon>
        <taxon>Bacillales</taxon>
        <taxon>Bacillaceae</taxon>
        <taxon>Siminovitchia</taxon>
    </lineage>
</organism>
<reference evidence="1 2" key="1">
    <citation type="submission" date="2021-01" db="EMBL/GenBank/DDBJ databases">
        <title>Genomic Encyclopedia of Type Strains, Phase IV (KMG-IV): sequencing the most valuable type-strain genomes for metagenomic binning, comparative biology and taxonomic classification.</title>
        <authorList>
            <person name="Goeker M."/>
        </authorList>
    </citation>
    <scope>NUCLEOTIDE SEQUENCE [LARGE SCALE GENOMIC DNA]</scope>
    <source>
        <strain evidence="1 2">DSM 105453</strain>
    </source>
</reference>
<evidence type="ECO:0000313" key="2">
    <source>
        <dbReference type="Proteomes" id="UP000823485"/>
    </source>
</evidence>
<evidence type="ECO:0000313" key="1">
    <source>
        <dbReference type="EMBL" id="MBM7714356.1"/>
    </source>
</evidence>
<comment type="caution">
    <text evidence="1">The sequence shown here is derived from an EMBL/GenBank/DDBJ whole genome shotgun (WGS) entry which is preliminary data.</text>
</comment>
<name>A0ABS2R3Z7_9BACI</name>
<evidence type="ECO:0008006" key="3">
    <source>
        <dbReference type="Google" id="ProtNLM"/>
    </source>
</evidence>
<keyword evidence="2" id="KW-1185">Reference proteome</keyword>
<protein>
    <recommendedName>
        <fullName evidence="3">Transposase</fullName>
    </recommendedName>
</protein>
<accession>A0ABS2R3Z7</accession>
<gene>
    <name evidence="1" type="ORF">JOC94_001328</name>
</gene>
<sequence length="85" mass="10078">MSIIRQPSLFDMHELYELEPTHHFEAVFSTIDLNPFWNLFDKPKKVGAPRELNYGAMVYSLIARMVERIVTIKDLIKRLKRDPVF</sequence>